<evidence type="ECO:0000259" key="1">
    <source>
        <dbReference type="Pfam" id="PF15995"/>
    </source>
</evidence>
<sequence>MAAEGFLFAKLPKCFLMPQLRYWIMYRKGFNPSYVDKKKSVRNSIKMWYILDNKIKRFKIRVPSLKMTKIQLRKLTYDDAREIKAKIALKKAIFHSRIRKERVLYARSMWNSMEYGKFPSISFKQAYFTYMASKESDGHVFKPWLPIEVRDMNPKKMK</sequence>
<dbReference type="Proteomes" id="UP000655588">
    <property type="component" value="Unassembled WGS sequence"/>
</dbReference>
<name>A0A833R7U7_9HYME</name>
<gene>
    <name evidence="2" type="ORF">E2986_12789</name>
</gene>
<dbReference type="PANTHER" id="PTHR41967">
    <property type="entry name" value="FI19406P1-RELATED"/>
    <property type="match status" value="1"/>
</dbReference>
<protein>
    <recommendedName>
        <fullName evidence="1">DUF4771 domain-containing protein</fullName>
    </recommendedName>
</protein>
<dbReference type="EMBL" id="WNWW01000577">
    <property type="protein sequence ID" value="KAF3423289.1"/>
    <property type="molecule type" value="Genomic_DNA"/>
</dbReference>
<dbReference type="InterPro" id="IPR031936">
    <property type="entry name" value="DUF4771"/>
</dbReference>
<dbReference type="PANTHER" id="PTHR41967:SF6">
    <property type="entry name" value="FI19406P1-RELATED"/>
    <property type="match status" value="1"/>
</dbReference>
<comment type="caution">
    <text evidence="2">The sequence shown here is derived from an EMBL/GenBank/DDBJ whole genome shotgun (WGS) entry which is preliminary data.</text>
</comment>
<evidence type="ECO:0000313" key="3">
    <source>
        <dbReference type="Proteomes" id="UP000655588"/>
    </source>
</evidence>
<organism evidence="2 3">
    <name type="scientific">Frieseomelitta varia</name>
    <dbReference type="NCBI Taxonomy" id="561572"/>
    <lineage>
        <taxon>Eukaryota</taxon>
        <taxon>Metazoa</taxon>
        <taxon>Ecdysozoa</taxon>
        <taxon>Arthropoda</taxon>
        <taxon>Hexapoda</taxon>
        <taxon>Insecta</taxon>
        <taxon>Pterygota</taxon>
        <taxon>Neoptera</taxon>
        <taxon>Endopterygota</taxon>
        <taxon>Hymenoptera</taxon>
        <taxon>Apocrita</taxon>
        <taxon>Aculeata</taxon>
        <taxon>Apoidea</taxon>
        <taxon>Anthophila</taxon>
        <taxon>Apidae</taxon>
        <taxon>Frieseomelitta</taxon>
    </lineage>
</organism>
<dbReference type="Pfam" id="PF15995">
    <property type="entry name" value="DUF4771"/>
    <property type="match status" value="1"/>
</dbReference>
<dbReference type="AlphaFoldDB" id="A0A833R7U7"/>
<keyword evidence="3" id="KW-1185">Reference proteome</keyword>
<accession>A0A833R7U7</accession>
<proteinExistence type="predicted"/>
<feature type="domain" description="DUF4771" evidence="1">
    <location>
        <begin position="6"/>
        <end position="137"/>
    </location>
</feature>
<reference evidence="2" key="1">
    <citation type="submission" date="2019-11" db="EMBL/GenBank/DDBJ databases">
        <title>The nuclear and mitochondrial genomes of Frieseomelitta varia - a highly eusocial stingless bee (Meliponini) with a permanently sterile worker caste.</title>
        <authorList>
            <person name="Freitas F.C.P."/>
            <person name="Lourenco A.P."/>
            <person name="Nunes F.M.F."/>
            <person name="Paschoal A.R."/>
            <person name="Abreu F.C.P."/>
            <person name="Barbin F.O."/>
            <person name="Bataglia L."/>
            <person name="Cardoso-Junior C.A.M."/>
            <person name="Cervoni M.S."/>
            <person name="Silva S.R."/>
            <person name="Dalarmi F."/>
            <person name="Del Lama M.A."/>
            <person name="Depintor T.S."/>
            <person name="Ferreira K.M."/>
            <person name="Goria P.S."/>
            <person name="Jaskot M.C."/>
            <person name="Lago D.C."/>
            <person name="Luna-Lucena D."/>
            <person name="Moda L.M."/>
            <person name="Nascimento L."/>
            <person name="Pedrino M."/>
            <person name="Rabico F.O."/>
            <person name="Sanches F.C."/>
            <person name="Santos D.E."/>
            <person name="Santos C.G."/>
            <person name="Vieira J."/>
            <person name="Lopes T.F."/>
            <person name="Barchuk A.R."/>
            <person name="Hartfelder K."/>
            <person name="Simoes Z.L.P."/>
            <person name="Bitondi M.M.G."/>
            <person name="Pinheiro D.G."/>
        </authorList>
    </citation>
    <scope>NUCLEOTIDE SEQUENCE</scope>
    <source>
        <strain evidence="2">USP_RPSP 00005682</strain>
        <tissue evidence="2">Whole individual</tissue>
    </source>
</reference>
<evidence type="ECO:0000313" key="2">
    <source>
        <dbReference type="EMBL" id="KAF3423289.1"/>
    </source>
</evidence>